<dbReference type="CDD" id="cd00093">
    <property type="entry name" value="HTH_XRE"/>
    <property type="match status" value="1"/>
</dbReference>
<feature type="domain" description="HTH cro/C1-type" evidence="1">
    <location>
        <begin position="23"/>
        <end position="77"/>
    </location>
</feature>
<dbReference type="PROSITE" id="PS50943">
    <property type="entry name" value="HTH_CROC1"/>
    <property type="match status" value="1"/>
</dbReference>
<dbReference type="EnsemblMetazoa" id="GPAI012094-RA">
    <property type="protein sequence ID" value="GPAI012094-PA"/>
    <property type="gene ID" value="GPAI012094"/>
</dbReference>
<dbReference type="GO" id="GO:0006357">
    <property type="term" value="P:regulation of transcription by RNA polymerase II"/>
    <property type="evidence" value="ECO:0007669"/>
    <property type="project" value="UniProtKB-ARBA"/>
</dbReference>
<dbReference type="VEuPathDB" id="VectorBase:GPAI012094"/>
<evidence type="ECO:0000313" key="3">
    <source>
        <dbReference type="Proteomes" id="UP000092445"/>
    </source>
</evidence>
<name>A0A1A9ZEC7_GLOPL</name>
<accession>A0A1A9ZEC7</accession>
<sequence>MSFVGGYTIRNNLGMRYKWSELVRHRMKERGVTRERIANMLGKTPGAVGHWLNGRREPSLTDIASIFQILGLSSVVLHGTDCIGTLRYKKYLQYLIHIVSFIPLTHQKATRRARRWGSRLITLIYNEPSALRKALKRAEPLPRYNARSRRQKRRRAEEVDNGLVISRIDTALGLKPEKQQYPS</sequence>
<dbReference type="Proteomes" id="UP000092445">
    <property type="component" value="Unassembled WGS sequence"/>
</dbReference>
<organism evidence="2 3">
    <name type="scientific">Glossina pallidipes</name>
    <name type="common">Tsetse fly</name>
    <dbReference type="NCBI Taxonomy" id="7398"/>
    <lineage>
        <taxon>Eukaryota</taxon>
        <taxon>Metazoa</taxon>
        <taxon>Ecdysozoa</taxon>
        <taxon>Arthropoda</taxon>
        <taxon>Hexapoda</taxon>
        <taxon>Insecta</taxon>
        <taxon>Pterygota</taxon>
        <taxon>Neoptera</taxon>
        <taxon>Endopterygota</taxon>
        <taxon>Diptera</taxon>
        <taxon>Brachycera</taxon>
        <taxon>Muscomorpha</taxon>
        <taxon>Hippoboscoidea</taxon>
        <taxon>Glossinidae</taxon>
        <taxon>Glossina</taxon>
    </lineage>
</organism>
<dbReference type="Pfam" id="PF01381">
    <property type="entry name" value="HTH_3"/>
    <property type="match status" value="1"/>
</dbReference>
<dbReference type="SMART" id="SM00530">
    <property type="entry name" value="HTH_XRE"/>
    <property type="match status" value="1"/>
</dbReference>
<dbReference type="SUPFAM" id="SSF47413">
    <property type="entry name" value="lambda repressor-like DNA-binding domains"/>
    <property type="match status" value="1"/>
</dbReference>
<dbReference type="InterPro" id="IPR010982">
    <property type="entry name" value="Lambda_DNA-bd_dom_sf"/>
</dbReference>
<dbReference type="Gene3D" id="1.10.260.40">
    <property type="entry name" value="lambda repressor-like DNA-binding domains"/>
    <property type="match status" value="1"/>
</dbReference>
<reference evidence="2" key="2">
    <citation type="submission" date="2020-05" db="UniProtKB">
        <authorList>
            <consortium name="EnsemblMetazoa"/>
        </authorList>
    </citation>
    <scope>IDENTIFICATION</scope>
    <source>
        <strain evidence="2">IAEA</strain>
    </source>
</reference>
<dbReference type="AlphaFoldDB" id="A0A1A9ZEC7"/>
<proteinExistence type="predicted"/>
<dbReference type="InterPro" id="IPR001387">
    <property type="entry name" value="Cro/C1-type_HTH"/>
</dbReference>
<evidence type="ECO:0000259" key="1">
    <source>
        <dbReference type="PROSITE" id="PS50943"/>
    </source>
</evidence>
<protein>
    <recommendedName>
        <fullName evidence="1">HTH cro/C1-type domain-containing protein</fullName>
    </recommendedName>
</protein>
<evidence type="ECO:0000313" key="2">
    <source>
        <dbReference type="EnsemblMetazoa" id="GPAI012094-PA"/>
    </source>
</evidence>
<keyword evidence="3" id="KW-1185">Reference proteome</keyword>
<dbReference type="GO" id="GO:0003677">
    <property type="term" value="F:DNA binding"/>
    <property type="evidence" value="ECO:0007669"/>
    <property type="project" value="InterPro"/>
</dbReference>
<reference evidence="3" key="1">
    <citation type="submission" date="2014-03" db="EMBL/GenBank/DDBJ databases">
        <authorList>
            <person name="Aksoy S."/>
            <person name="Warren W."/>
            <person name="Wilson R.K."/>
        </authorList>
    </citation>
    <scope>NUCLEOTIDE SEQUENCE [LARGE SCALE GENOMIC DNA]</scope>
    <source>
        <strain evidence="3">IAEA</strain>
    </source>
</reference>